<feature type="coiled-coil region" evidence="1">
    <location>
        <begin position="76"/>
        <end position="268"/>
    </location>
</feature>
<protein>
    <submittedName>
        <fullName evidence="2">Uncharacterized protein</fullName>
    </submittedName>
</protein>
<accession>A0A8D9DMF4</accession>
<evidence type="ECO:0000256" key="1">
    <source>
        <dbReference type="SAM" id="Coils"/>
    </source>
</evidence>
<keyword evidence="1" id="KW-0175">Coiled coil</keyword>
<dbReference type="AlphaFoldDB" id="A0A8D9DMF4"/>
<sequence length="280" mass="33948">MKLCSQFPQKKYPVSIWHSLGKTCLFIFLFTDIKIVKIRTEVEEGKLDKQYVQMNIVEYKRIRTEVEEGWKRINLIKDKYCKMRSAQKQLHKLQHQKKKEKLNRDKLVDAQTQFNMLKNQKKELNNVLKQKKQQLTEQSRNVKQNDINKRRLQLWAKQLEDRKQMLARKEAAATKKAKAEQKRAQEEERAELIRHNKAMECLNKESAAQLKRIRDLEREIHDYREKITESECRKKEIHEDLRKLRTDREGYKKKMLEIQKKIVEKRKNKLTVSAKPFYLR</sequence>
<organism evidence="2">
    <name type="scientific">Cacopsylla melanoneura</name>
    <dbReference type="NCBI Taxonomy" id="428564"/>
    <lineage>
        <taxon>Eukaryota</taxon>
        <taxon>Metazoa</taxon>
        <taxon>Ecdysozoa</taxon>
        <taxon>Arthropoda</taxon>
        <taxon>Hexapoda</taxon>
        <taxon>Insecta</taxon>
        <taxon>Pterygota</taxon>
        <taxon>Neoptera</taxon>
        <taxon>Paraneoptera</taxon>
        <taxon>Hemiptera</taxon>
        <taxon>Sternorrhyncha</taxon>
        <taxon>Psylloidea</taxon>
        <taxon>Psyllidae</taxon>
        <taxon>Psyllinae</taxon>
        <taxon>Cacopsylla</taxon>
    </lineage>
</organism>
<proteinExistence type="predicted"/>
<reference evidence="2" key="1">
    <citation type="submission" date="2021-05" db="EMBL/GenBank/DDBJ databases">
        <authorList>
            <person name="Alioto T."/>
            <person name="Alioto T."/>
            <person name="Gomez Garrido J."/>
        </authorList>
    </citation>
    <scope>NUCLEOTIDE SEQUENCE</scope>
</reference>
<name>A0A8D9DMF4_9HEMI</name>
<evidence type="ECO:0000313" key="2">
    <source>
        <dbReference type="EMBL" id="CAG6725201.1"/>
    </source>
</evidence>
<dbReference type="EMBL" id="HBUF01369132">
    <property type="protein sequence ID" value="CAG6725201.1"/>
    <property type="molecule type" value="Transcribed_RNA"/>
</dbReference>